<accession>A0ABQ2FFZ4</accession>
<proteinExistence type="predicted"/>
<dbReference type="PANTHER" id="PTHR33055">
    <property type="entry name" value="TRANSPOSASE FOR INSERTION SEQUENCE ELEMENT IS1111A"/>
    <property type="match status" value="1"/>
</dbReference>
<dbReference type="EMBL" id="BMLB01000010">
    <property type="protein sequence ID" value="GGK83743.1"/>
    <property type="molecule type" value="Genomic_DNA"/>
</dbReference>
<organism evidence="2 3">
    <name type="scientific">Ornithinimicrobium pekingense</name>
    <dbReference type="NCBI Taxonomy" id="384677"/>
    <lineage>
        <taxon>Bacteria</taxon>
        <taxon>Bacillati</taxon>
        <taxon>Actinomycetota</taxon>
        <taxon>Actinomycetes</taxon>
        <taxon>Micrococcales</taxon>
        <taxon>Ornithinimicrobiaceae</taxon>
        <taxon>Ornithinimicrobium</taxon>
    </lineage>
</organism>
<dbReference type="InterPro" id="IPR047650">
    <property type="entry name" value="Transpos_IS110"/>
</dbReference>
<dbReference type="PANTHER" id="PTHR33055:SF3">
    <property type="entry name" value="PUTATIVE TRANSPOSASE FOR IS117-RELATED"/>
    <property type="match status" value="1"/>
</dbReference>
<evidence type="ECO:0000259" key="1">
    <source>
        <dbReference type="Pfam" id="PF02371"/>
    </source>
</evidence>
<gene>
    <name evidence="2" type="ORF">GCM10011509_35280</name>
</gene>
<feature type="domain" description="Transposase IS116/IS110/IS902 C-terminal" evidence="1">
    <location>
        <begin position="71"/>
        <end position="153"/>
    </location>
</feature>
<evidence type="ECO:0000313" key="2">
    <source>
        <dbReference type="EMBL" id="GGK83743.1"/>
    </source>
</evidence>
<dbReference type="InterPro" id="IPR003346">
    <property type="entry name" value="Transposase_20"/>
</dbReference>
<evidence type="ECO:0000313" key="3">
    <source>
        <dbReference type="Proteomes" id="UP000662111"/>
    </source>
</evidence>
<protein>
    <recommendedName>
        <fullName evidence="1">Transposase IS116/IS110/IS902 C-terminal domain-containing protein</fullName>
    </recommendedName>
</protein>
<dbReference type="RefSeq" id="WP_051145427.1">
    <property type="nucleotide sequence ID" value="NZ_BMLB01000010.1"/>
</dbReference>
<dbReference type="Proteomes" id="UP000662111">
    <property type="component" value="Unassembled WGS sequence"/>
</dbReference>
<name>A0ABQ2FFZ4_9MICO</name>
<reference evidence="3" key="1">
    <citation type="journal article" date="2019" name="Int. J. Syst. Evol. Microbiol.">
        <title>The Global Catalogue of Microorganisms (GCM) 10K type strain sequencing project: providing services to taxonomists for standard genome sequencing and annotation.</title>
        <authorList>
            <consortium name="The Broad Institute Genomics Platform"/>
            <consortium name="The Broad Institute Genome Sequencing Center for Infectious Disease"/>
            <person name="Wu L."/>
            <person name="Ma J."/>
        </authorList>
    </citation>
    <scope>NUCLEOTIDE SEQUENCE [LARGE SCALE GENOMIC DNA]</scope>
    <source>
        <strain evidence="3">CGMCC 1.5362</strain>
    </source>
</reference>
<sequence length="202" mass="22374">MRTGRDVPARAEKIRHVLTAPELRQPGPIQDAYAAIVTSEVALITVLNAQVERLGQVVAEHFGRHRHADIYTSLPGLGVILGARILGEFGDDPHRYADAKCRNAYAGTAPITRASGTRKVVLARYARNRRLGDALQQWAFCSMRGSAGARACYKALRRRGVGHQAALRQLANRWVGILHGCLRDRTFYDENTAWQQHLNNAA</sequence>
<keyword evidence="3" id="KW-1185">Reference proteome</keyword>
<dbReference type="Pfam" id="PF02371">
    <property type="entry name" value="Transposase_20"/>
    <property type="match status" value="1"/>
</dbReference>
<comment type="caution">
    <text evidence="2">The sequence shown here is derived from an EMBL/GenBank/DDBJ whole genome shotgun (WGS) entry which is preliminary data.</text>
</comment>